<organism evidence="1 2">
    <name type="scientific">Coleofasciculus chthonoplastes PCC 7420</name>
    <dbReference type="NCBI Taxonomy" id="118168"/>
    <lineage>
        <taxon>Bacteria</taxon>
        <taxon>Bacillati</taxon>
        <taxon>Cyanobacteriota</taxon>
        <taxon>Cyanophyceae</taxon>
        <taxon>Coleofasciculales</taxon>
        <taxon>Coleofasciculaceae</taxon>
        <taxon>Coleofasciculus</taxon>
    </lineage>
</organism>
<dbReference type="InterPro" id="IPR009097">
    <property type="entry name" value="Cyclic_Pdiesterase"/>
</dbReference>
<dbReference type="AlphaFoldDB" id="B4W284"/>
<dbReference type="SUPFAM" id="SSF55144">
    <property type="entry name" value="LigT-like"/>
    <property type="match status" value="1"/>
</dbReference>
<dbReference type="HOGENOM" id="CLU_1118341_0_0_3"/>
<evidence type="ECO:0008006" key="3">
    <source>
        <dbReference type="Google" id="ProtNLM"/>
    </source>
</evidence>
<reference evidence="1 2" key="1">
    <citation type="submission" date="2008-07" db="EMBL/GenBank/DDBJ databases">
        <authorList>
            <person name="Tandeau de Marsac N."/>
            <person name="Ferriera S."/>
            <person name="Johnson J."/>
            <person name="Kravitz S."/>
            <person name="Beeson K."/>
            <person name="Sutton G."/>
            <person name="Rogers Y.-H."/>
            <person name="Friedman R."/>
            <person name="Frazier M."/>
            <person name="Venter J.C."/>
        </authorList>
    </citation>
    <scope>NUCLEOTIDE SEQUENCE [LARGE SCALE GENOMIC DNA]</scope>
    <source>
        <strain evidence="1 2">PCC 7420</strain>
    </source>
</reference>
<gene>
    <name evidence="1" type="ORF">MC7420_2393</name>
</gene>
<dbReference type="Proteomes" id="UP000003835">
    <property type="component" value="Unassembled WGS sequence"/>
</dbReference>
<keyword evidence="2" id="KW-1185">Reference proteome</keyword>
<dbReference type="eggNOG" id="COG5255">
    <property type="taxonomic scope" value="Bacteria"/>
</dbReference>
<accession>B4W284</accession>
<dbReference type="Gene3D" id="3.90.1140.10">
    <property type="entry name" value="Cyclic phosphodiesterase"/>
    <property type="match status" value="1"/>
</dbReference>
<name>B4W284_9CYAN</name>
<dbReference type="RefSeq" id="WP_006105436.1">
    <property type="nucleotide sequence ID" value="NZ_DS989870.1"/>
</dbReference>
<evidence type="ECO:0000313" key="1">
    <source>
        <dbReference type="EMBL" id="EDX71727.1"/>
    </source>
</evidence>
<dbReference type="EMBL" id="DS989870">
    <property type="protein sequence ID" value="EDX71727.1"/>
    <property type="molecule type" value="Genomic_DNA"/>
</dbReference>
<dbReference type="STRING" id="118168.MC7420_2393"/>
<protein>
    <recommendedName>
        <fullName evidence="3">DUF1868 domain-containing protein</fullName>
    </recommendedName>
</protein>
<evidence type="ECO:0000313" key="2">
    <source>
        <dbReference type="Proteomes" id="UP000003835"/>
    </source>
</evidence>
<sequence length="262" mass="30742">MDDTYPTYINRVVRMTVLDSYHSQLPNIQESPKFEHLADGTTKAVNFPGYTVMTPPWEDESENQAFYGSLQELQTILEGEFKSSLMISLPPESFHLTLADLIWENNYRDAVQNNPEFDPQLQGRIRESFGQYQELYRSSYPIYWQFFGVIVMPRAIGVCLVPKDEESYQRVVEFRRCIYQNPGLIGLGVEQQYHFTAHITLGYFGEIPAQLERDRISSMLSDLNQQWLAKEDNLFLVKRAELRKFDNMTHFYRKSDFPVVEF</sequence>
<dbReference type="OrthoDB" id="457015at2"/>
<proteinExistence type="predicted"/>